<dbReference type="InterPro" id="IPR016156">
    <property type="entry name" value="FAD/NAD-linked_Rdtase_dimer_sf"/>
</dbReference>
<evidence type="ECO:0000256" key="6">
    <source>
        <dbReference type="ARBA" id="ARBA00023284"/>
    </source>
</evidence>
<dbReference type="SUPFAM" id="SSF51905">
    <property type="entry name" value="FAD/NAD(P)-binding domain"/>
    <property type="match status" value="2"/>
</dbReference>
<dbReference type="Pfam" id="PF07992">
    <property type="entry name" value="Pyr_redox_2"/>
    <property type="match status" value="1"/>
</dbReference>
<organism evidence="8 9">
    <name type="scientific">Pseudoneobacillus rhizosphaerae</name>
    <dbReference type="NCBI Taxonomy" id="2880968"/>
    <lineage>
        <taxon>Bacteria</taxon>
        <taxon>Bacillati</taxon>
        <taxon>Bacillota</taxon>
        <taxon>Bacilli</taxon>
        <taxon>Bacillales</taxon>
        <taxon>Bacillaceae</taxon>
        <taxon>Pseudoneobacillus</taxon>
    </lineage>
</organism>
<dbReference type="EMBL" id="CAKJTG010000033">
    <property type="protein sequence ID" value="CAG9610347.1"/>
    <property type="molecule type" value="Genomic_DNA"/>
</dbReference>
<evidence type="ECO:0000256" key="4">
    <source>
        <dbReference type="ARBA" id="ARBA00022827"/>
    </source>
</evidence>
<comment type="similarity">
    <text evidence="2">Belongs to the class-III pyridine nucleotide-disulfide oxidoreductase family.</text>
</comment>
<dbReference type="InterPro" id="IPR036188">
    <property type="entry name" value="FAD/NAD-bd_sf"/>
</dbReference>
<dbReference type="InterPro" id="IPR004099">
    <property type="entry name" value="Pyr_nucl-diS_OxRdtase_dimer"/>
</dbReference>
<reference evidence="8" key="1">
    <citation type="submission" date="2021-10" db="EMBL/GenBank/DDBJ databases">
        <authorList>
            <person name="Criscuolo A."/>
        </authorList>
    </citation>
    <scope>NUCLEOTIDE SEQUENCE</scope>
    <source>
        <strain evidence="8">CIP111885</strain>
    </source>
</reference>
<dbReference type="NCBIfam" id="NF010037">
    <property type="entry name" value="PRK13512.1"/>
    <property type="match status" value="1"/>
</dbReference>
<evidence type="ECO:0000313" key="8">
    <source>
        <dbReference type="EMBL" id="CAG9610347.1"/>
    </source>
</evidence>
<evidence type="ECO:0000256" key="1">
    <source>
        <dbReference type="ARBA" id="ARBA00001974"/>
    </source>
</evidence>
<dbReference type="Gene3D" id="3.30.110.40">
    <property type="entry name" value="TusA-like domain"/>
    <property type="match status" value="1"/>
</dbReference>
<dbReference type="Pfam" id="PF02852">
    <property type="entry name" value="Pyr_redox_dim"/>
    <property type="match status" value="1"/>
</dbReference>
<dbReference type="Gene3D" id="3.40.250.10">
    <property type="entry name" value="Rhodanese-like domain"/>
    <property type="match status" value="1"/>
</dbReference>
<dbReference type="InterPro" id="IPR036873">
    <property type="entry name" value="Rhodanese-like_dom_sf"/>
</dbReference>
<protein>
    <submittedName>
        <fullName evidence="8">Coenzyme A disulfide reductase</fullName>
        <ecNumber evidence="8">1.8.1.14</ecNumber>
    </submittedName>
</protein>
<dbReference type="InterPro" id="IPR001763">
    <property type="entry name" value="Rhodanese-like_dom"/>
</dbReference>
<evidence type="ECO:0000259" key="7">
    <source>
        <dbReference type="PROSITE" id="PS50206"/>
    </source>
</evidence>
<dbReference type="EC" id="1.8.1.14" evidence="8"/>
<evidence type="ECO:0000313" key="9">
    <source>
        <dbReference type="Proteomes" id="UP000789845"/>
    </source>
</evidence>
<dbReference type="PRINTS" id="PR00411">
    <property type="entry name" value="PNDRDTASEI"/>
</dbReference>
<dbReference type="InterPro" id="IPR001455">
    <property type="entry name" value="TusA-like"/>
</dbReference>
<keyword evidence="5 8" id="KW-0560">Oxidoreductase</keyword>
<dbReference type="PROSITE" id="PS50206">
    <property type="entry name" value="RHODANESE_3"/>
    <property type="match status" value="1"/>
</dbReference>
<name>A0A9C7LCI6_9BACI</name>
<keyword evidence="3" id="KW-0285">Flavoprotein</keyword>
<evidence type="ECO:0000256" key="3">
    <source>
        <dbReference type="ARBA" id="ARBA00022630"/>
    </source>
</evidence>
<keyword evidence="4" id="KW-0274">FAD</keyword>
<dbReference type="RefSeq" id="WP_230498645.1">
    <property type="nucleotide sequence ID" value="NZ_CAKJTG010000033.1"/>
</dbReference>
<comment type="caution">
    <text evidence="8">The sequence shown here is derived from an EMBL/GenBank/DDBJ whole genome shotgun (WGS) entry which is preliminary data.</text>
</comment>
<dbReference type="Proteomes" id="UP000789845">
    <property type="component" value="Unassembled WGS sequence"/>
</dbReference>
<proteinExistence type="inferred from homology"/>
<dbReference type="Pfam" id="PF01206">
    <property type="entry name" value="TusA"/>
    <property type="match status" value="1"/>
</dbReference>
<keyword evidence="6" id="KW-0676">Redox-active center</keyword>
<dbReference type="CDD" id="cd01524">
    <property type="entry name" value="RHOD_Pyr_redox"/>
    <property type="match status" value="1"/>
</dbReference>
<evidence type="ECO:0000256" key="2">
    <source>
        <dbReference type="ARBA" id="ARBA00009130"/>
    </source>
</evidence>
<dbReference type="Gene3D" id="3.50.50.60">
    <property type="entry name" value="FAD/NAD(P)-binding domain"/>
    <property type="match status" value="2"/>
</dbReference>
<dbReference type="PANTHER" id="PTHR43429">
    <property type="entry name" value="PYRIDINE NUCLEOTIDE-DISULFIDE OXIDOREDUCTASE DOMAIN-CONTAINING"/>
    <property type="match status" value="1"/>
</dbReference>
<evidence type="ECO:0000256" key="5">
    <source>
        <dbReference type="ARBA" id="ARBA00023002"/>
    </source>
</evidence>
<dbReference type="Pfam" id="PF00581">
    <property type="entry name" value="Rhodanese"/>
    <property type="match status" value="1"/>
</dbReference>
<dbReference type="SUPFAM" id="SSF52821">
    <property type="entry name" value="Rhodanese/Cell cycle control phosphatase"/>
    <property type="match status" value="1"/>
</dbReference>
<feature type="domain" description="Rhodanese" evidence="7">
    <location>
        <begin position="466"/>
        <end position="553"/>
    </location>
</feature>
<dbReference type="SUPFAM" id="SSF64307">
    <property type="entry name" value="SirA-like"/>
    <property type="match status" value="1"/>
</dbReference>
<dbReference type="InterPro" id="IPR050260">
    <property type="entry name" value="FAD-bd_OxRdtase"/>
</dbReference>
<dbReference type="InterPro" id="IPR023753">
    <property type="entry name" value="FAD/NAD-binding_dom"/>
</dbReference>
<dbReference type="SMART" id="SM00450">
    <property type="entry name" value="RHOD"/>
    <property type="match status" value="1"/>
</dbReference>
<dbReference type="PROSITE" id="PS01148">
    <property type="entry name" value="UPF0033"/>
    <property type="match status" value="1"/>
</dbReference>
<dbReference type="InterPro" id="IPR036868">
    <property type="entry name" value="TusA-like_sf"/>
</dbReference>
<dbReference type="AlphaFoldDB" id="A0A9C7LCI6"/>
<dbReference type="PRINTS" id="PR00368">
    <property type="entry name" value="FADPNR"/>
</dbReference>
<sequence>MSKKIIIVGGVAGGATAAARLRRIDETSTIVLFERGEHISFANCGLPYYIGETIKDRNKLLVQTVEGMSRRFNLDIRNLTEVVEINREKKTITTAKNLQTNEVYEESYDTLILSPGAKPIVPNIEGLGDAKNVFTLRNIPDTDKIKTFVDEQHPKRAVVIGGGFIGLEMAENLVDRGIEVTVVELGKQVMAPIDYEMASIVHSHLRDKGVNLILEDGVKAFKNNGSTIELASGTNICADMAILSIGVSPENKLAVMAGLDVGQRGGIQVNEYLQTNDPDIYALGDAIEVKDYINGNAAMIPLAGPANRQGRIVANNVYGKKEMYKGTLGTAIAKVFNLAVAATGLNEKQLKQLGKTYQAVHIHPSSHAGYYPGAAPIALKLLFNPETGAIYGAQAVGEDGADKRIDVISTAIKGNLTVYDLTEIELSYAPPFSSAKDPVNMAGYVATNIMEGSVDTVQWDEIDDIVENGGILIDVREPIEREMGFITGSINIPLGEIRDRLHEIPKDQTIYVSCQVGLRGYLASRILSENGYDVKNLDGGWKTYSAVYNQSGKRLSVNTEEDLHVSVQIDATGLSCPGPIMEVHKNMKNLQNGEYLQVITTDCNFVKDISAWCEKNQNTLVRTKRENKHYKTVIKKGL</sequence>
<comment type="cofactor">
    <cofactor evidence="1">
        <name>FAD</name>
        <dbReference type="ChEBI" id="CHEBI:57692"/>
    </cofactor>
</comment>
<dbReference type="GO" id="GO:0050451">
    <property type="term" value="F:CoA-disulfide reductase (NADPH) activity"/>
    <property type="evidence" value="ECO:0007669"/>
    <property type="project" value="UniProtKB-EC"/>
</dbReference>
<keyword evidence="9" id="KW-1185">Reference proteome</keyword>
<dbReference type="SUPFAM" id="SSF55424">
    <property type="entry name" value="FAD/NAD-linked reductases, dimerisation (C-terminal) domain"/>
    <property type="match status" value="1"/>
</dbReference>
<accession>A0A9C7LCI6</accession>
<dbReference type="PANTHER" id="PTHR43429:SF1">
    <property type="entry name" value="NAD(P)H SULFUR OXIDOREDUCTASE (COA-DEPENDENT)"/>
    <property type="match status" value="1"/>
</dbReference>
<gene>
    <name evidence="8" type="primary">cdr</name>
    <name evidence="8" type="ORF">NEOCIP111885_04121</name>
</gene>